<evidence type="ECO:0000256" key="2">
    <source>
        <dbReference type="ARBA" id="ARBA00021099"/>
    </source>
</evidence>
<dbReference type="Proteomes" id="UP001172684">
    <property type="component" value="Unassembled WGS sequence"/>
</dbReference>
<organism evidence="9 10">
    <name type="scientific">Coniosporium apollinis</name>
    <dbReference type="NCBI Taxonomy" id="61459"/>
    <lineage>
        <taxon>Eukaryota</taxon>
        <taxon>Fungi</taxon>
        <taxon>Dikarya</taxon>
        <taxon>Ascomycota</taxon>
        <taxon>Pezizomycotina</taxon>
        <taxon>Dothideomycetes</taxon>
        <taxon>Dothideomycetes incertae sedis</taxon>
        <taxon>Coniosporium</taxon>
    </lineage>
</organism>
<evidence type="ECO:0000256" key="5">
    <source>
        <dbReference type="ARBA" id="ARBA00022927"/>
    </source>
</evidence>
<gene>
    <name evidence="9" type="ORF">H2201_007031</name>
</gene>
<feature type="region of interest" description="Disordered" evidence="8">
    <location>
        <begin position="211"/>
        <end position="253"/>
    </location>
</feature>
<dbReference type="EMBL" id="JAPDRL010000068">
    <property type="protein sequence ID" value="KAJ9660124.1"/>
    <property type="molecule type" value="Genomic_DNA"/>
</dbReference>
<protein>
    <recommendedName>
        <fullName evidence="2">Ubiquitin-like-conjugating enzyme ATG10</fullName>
    </recommendedName>
    <alternativeName>
        <fullName evidence="7">Autophagy-related protein 10</fullName>
    </alternativeName>
</protein>
<name>A0ABQ9NMI7_9PEZI</name>
<accession>A0ABQ9NMI7</accession>
<feature type="region of interest" description="Disordered" evidence="8">
    <location>
        <begin position="77"/>
        <end position="102"/>
    </location>
</feature>
<comment type="similarity">
    <text evidence="1">Belongs to the ATG10 family.</text>
</comment>
<comment type="caution">
    <text evidence="9">The sequence shown here is derived from an EMBL/GenBank/DDBJ whole genome shotgun (WGS) entry which is preliminary data.</text>
</comment>
<dbReference type="PANTHER" id="PTHR14957">
    <property type="entry name" value="UBIQUITIN-LIKE-CONJUGATING ENZYME ATG10"/>
    <property type="match status" value="1"/>
</dbReference>
<dbReference type="Pfam" id="PF03987">
    <property type="entry name" value="Autophagy_act_C"/>
    <property type="match status" value="1"/>
</dbReference>
<keyword evidence="4" id="KW-0833">Ubl conjugation pathway</keyword>
<reference evidence="9" key="1">
    <citation type="submission" date="2022-10" db="EMBL/GenBank/DDBJ databases">
        <title>Culturing micro-colonial fungi from biological soil crusts in the Mojave desert and describing Neophaeococcomyces mojavensis, and introducing the new genera and species Taxawa tesnikishii.</title>
        <authorList>
            <person name="Kurbessoian T."/>
            <person name="Stajich J.E."/>
        </authorList>
    </citation>
    <scope>NUCLEOTIDE SEQUENCE</scope>
    <source>
        <strain evidence="9">TK_1</strain>
    </source>
</reference>
<evidence type="ECO:0000256" key="4">
    <source>
        <dbReference type="ARBA" id="ARBA00022786"/>
    </source>
</evidence>
<keyword evidence="5" id="KW-0813">Transport</keyword>
<evidence type="ECO:0000256" key="8">
    <source>
        <dbReference type="SAM" id="MobiDB-lite"/>
    </source>
</evidence>
<evidence type="ECO:0000256" key="7">
    <source>
        <dbReference type="ARBA" id="ARBA00029833"/>
    </source>
</evidence>
<dbReference type="InterPro" id="IPR007135">
    <property type="entry name" value="Atg3/Atg10"/>
</dbReference>
<keyword evidence="3" id="KW-0808">Transferase</keyword>
<sequence>MPHNENVVRSERMAPDVEPVAVTGFPFISSAEFRLAAVSLVEAFKHNCHRQHDWESVQLIESDEGAILRIIRAVEPSSSTIEPSSDDSNKIPSDDDEVEEHDDEVRTHAAALLSRTPSAGTIVVQYDIILSQTYFVPVLHISIFTKTPSSNRPITSLDTLYDLLVPQAYSAQLQRVGVVGGISMCNHPITSHPVFFVHPCNTTEALQAAIPSTQSKAQPEPQPRPQPTMQSEEGLNERADARPEAQQEQPQVTQGQYMRLWISTVGGCVGLHVPVALAAADAVTE</sequence>
<evidence type="ECO:0000256" key="6">
    <source>
        <dbReference type="ARBA" id="ARBA00023006"/>
    </source>
</evidence>
<proteinExistence type="inferred from homology"/>
<keyword evidence="6" id="KW-0072">Autophagy</keyword>
<evidence type="ECO:0000313" key="10">
    <source>
        <dbReference type="Proteomes" id="UP001172684"/>
    </source>
</evidence>
<feature type="compositionally biased region" description="Basic and acidic residues" evidence="8">
    <location>
        <begin position="235"/>
        <end position="245"/>
    </location>
</feature>
<keyword evidence="5" id="KW-0653">Protein transport</keyword>
<dbReference type="PANTHER" id="PTHR14957:SF1">
    <property type="entry name" value="UBIQUITIN-LIKE-CONJUGATING ENZYME ATG10"/>
    <property type="match status" value="1"/>
</dbReference>
<keyword evidence="10" id="KW-1185">Reference proteome</keyword>
<dbReference type="Gene3D" id="3.30.1460.50">
    <property type="match status" value="1"/>
</dbReference>
<evidence type="ECO:0000256" key="1">
    <source>
        <dbReference type="ARBA" id="ARBA00005696"/>
    </source>
</evidence>
<evidence type="ECO:0000313" key="9">
    <source>
        <dbReference type="EMBL" id="KAJ9660124.1"/>
    </source>
</evidence>
<evidence type="ECO:0000256" key="3">
    <source>
        <dbReference type="ARBA" id="ARBA00022679"/>
    </source>
</evidence>